<dbReference type="EMBL" id="CP002059">
    <property type="protein sequence ID" value="ADI64151.1"/>
    <property type="molecule type" value="Genomic_DNA"/>
</dbReference>
<protein>
    <submittedName>
        <fullName evidence="1">Uncharacterized protein</fullName>
    </submittedName>
</protein>
<dbReference type="eggNOG" id="COG0286">
    <property type="taxonomic scope" value="Bacteria"/>
</dbReference>
<dbReference type="InterPro" id="IPR029063">
    <property type="entry name" value="SAM-dependent_MTases_sf"/>
</dbReference>
<dbReference type="Gene3D" id="3.40.50.150">
    <property type="entry name" value="Vaccinia Virus protein VP39"/>
    <property type="match status" value="1"/>
</dbReference>
<dbReference type="HOGENOM" id="CLU_2650849_0_0_3"/>
<dbReference type="RefSeq" id="WP_013191168.1">
    <property type="nucleotide sequence ID" value="NC_014248.1"/>
</dbReference>
<dbReference type="OrthoDB" id="517596at2"/>
<evidence type="ECO:0000313" key="2">
    <source>
        <dbReference type="Proteomes" id="UP000001511"/>
    </source>
</evidence>
<dbReference type="Proteomes" id="UP000001511">
    <property type="component" value="Chromosome"/>
</dbReference>
<name>D7DWX8_NOSA0</name>
<dbReference type="SUPFAM" id="SSF53335">
    <property type="entry name" value="S-adenosyl-L-methionine-dependent methyltransferases"/>
    <property type="match status" value="1"/>
</dbReference>
<sequence length="76" mass="8596">MSINPRAIAANPPFVEDGNSQRAARFAARFIEKSSCWLAKDSQVTFISPQSFLTNMTYRIPNARNLLTENCQIFEV</sequence>
<accession>D7DWX8</accession>
<organism evidence="1 2">
    <name type="scientific">Nostoc azollae (strain 0708)</name>
    <name type="common">Anabaena azollae (strain 0708)</name>
    <dbReference type="NCBI Taxonomy" id="551115"/>
    <lineage>
        <taxon>Bacteria</taxon>
        <taxon>Bacillati</taxon>
        <taxon>Cyanobacteriota</taxon>
        <taxon>Cyanophyceae</taxon>
        <taxon>Nostocales</taxon>
        <taxon>Nostocaceae</taxon>
        <taxon>Trichormus</taxon>
    </lineage>
</organism>
<dbReference type="AlphaFoldDB" id="D7DWX8"/>
<proteinExistence type="predicted"/>
<gene>
    <name evidence="1" type="ordered locus">Aazo_2126</name>
</gene>
<keyword evidence="2" id="KW-1185">Reference proteome</keyword>
<evidence type="ECO:0000313" key="1">
    <source>
        <dbReference type="EMBL" id="ADI64151.1"/>
    </source>
</evidence>
<dbReference type="KEGG" id="naz:Aazo_2126"/>
<reference evidence="1 2" key="1">
    <citation type="journal article" date="2010" name="PLoS ONE">
        <title>Genome erosion in a nitrogen-fixing vertically transmitted endosymbiotic multicellular cyanobacterium.</title>
        <authorList>
            <person name="Ran L."/>
            <person name="Larsson J."/>
            <person name="Vigil-Stenman T."/>
            <person name="Nylander J.A."/>
            <person name="Ininbergs K."/>
            <person name="Zheng W.W."/>
            <person name="Lapidus A."/>
            <person name="Lowry S."/>
            <person name="Haselkorn R."/>
            <person name="Bergman B."/>
        </authorList>
    </citation>
    <scope>NUCLEOTIDE SEQUENCE [LARGE SCALE GENOMIC DNA]</scope>
    <source>
        <strain evidence="1 2">0708</strain>
    </source>
</reference>